<dbReference type="InterPro" id="IPR050266">
    <property type="entry name" value="AB_hydrolase_sf"/>
</dbReference>
<dbReference type="EMBL" id="JAAXPC010000033">
    <property type="protein sequence ID" value="NKY05272.1"/>
    <property type="molecule type" value="Genomic_DNA"/>
</dbReference>
<dbReference type="AlphaFoldDB" id="A0A846WUN8"/>
<dbReference type="Proteomes" id="UP000563898">
    <property type="component" value="Unassembled WGS sequence"/>
</dbReference>
<feature type="domain" description="AB hydrolase-1" evidence="1">
    <location>
        <begin position="61"/>
        <end position="247"/>
    </location>
</feature>
<dbReference type="Pfam" id="PF00561">
    <property type="entry name" value="Abhydrolase_1"/>
    <property type="match status" value="1"/>
</dbReference>
<evidence type="ECO:0000259" key="1">
    <source>
        <dbReference type="Pfam" id="PF00561"/>
    </source>
</evidence>
<protein>
    <submittedName>
        <fullName evidence="2">Alpha/beta hydrolase</fullName>
    </submittedName>
</protein>
<evidence type="ECO:0000313" key="3">
    <source>
        <dbReference type="Proteomes" id="UP000563898"/>
    </source>
</evidence>
<dbReference type="SUPFAM" id="SSF53474">
    <property type="entry name" value="alpha/beta-Hydrolases"/>
    <property type="match status" value="1"/>
</dbReference>
<dbReference type="Gene3D" id="3.40.50.1820">
    <property type="entry name" value="alpha/beta hydrolase"/>
    <property type="match status" value="1"/>
</dbReference>
<dbReference type="InterPro" id="IPR000073">
    <property type="entry name" value="AB_hydrolase_1"/>
</dbReference>
<sequence>MASFTRELIGRYPAAVIGSGPPLVVLTGLTPSTGITGDGFVRGSCAPLREVTGRQLIVINRRPGLRSPMTMGEMADDLAESLRDHLDGPAEVLGESTGGSIAQQLAADHPDLVDRLILVSTGCRLSASTREFQATVGDLVERGENRRAMAMTVADLVPRGTRTLAYGAGWLGAHRMMDAASAADLVTTIRAEDGFDLAKAPTIKARTLIVGGRRDRFYDAELFSETARLIPHSTLLMVPRRGHVTVMSSPRARMAVAGFLGA</sequence>
<dbReference type="PRINTS" id="PR00111">
    <property type="entry name" value="ABHYDROLASE"/>
</dbReference>
<comment type="caution">
    <text evidence="2">The sequence shown here is derived from an EMBL/GenBank/DDBJ whole genome shotgun (WGS) entry which is preliminary data.</text>
</comment>
<dbReference type="PANTHER" id="PTHR43798:SF33">
    <property type="entry name" value="HYDROLASE, PUTATIVE (AFU_ORTHOLOGUE AFUA_2G14860)-RELATED"/>
    <property type="match status" value="1"/>
</dbReference>
<organism evidence="2 3">
    <name type="scientific">Gordonia polyisoprenivorans</name>
    <dbReference type="NCBI Taxonomy" id="84595"/>
    <lineage>
        <taxon>Bacteria</taxon>
        <taxon>Bacillati</taxon>
        <taxon>Actinomycetota</taxon>
        <taxon>Actinomycetes</taxon>
        <taxon>Mycobacteriales</taxon>
        <taxon>Gordoniaceae</taxon>
        <taxon>Gordonia</taxon>
    </lineage>
</organism>
<keyword evidence="2" id="KW-0378">Hydrolase</keyword>
<dbReference type="GO" id="GO:0016020">
    <property type="term" value="C:membrane"/>
    <property type="evidence" value="ECO:0007669"/>
    <property type="project" value="TreeGrafter"/>
</dbReference>
<dbReference type="GO" id="GO:0016787">
    <property type="term" value="F:hydrolase activity"/>
    <property type="evidence" value="ECO:0007669"/>
    <property type="project" value="UniProtKB-KW"/>
</dbReference>
<dbReference type="RefSeq" id="WP_006368462.1">
    <property type="nucleotide sequence ID" value="NZ_JAAXPC010000033.1"/>
</dbReference>
<reference evidence="2 3" key="1">
    <citation type="submission" date="2020-04" db="EMBL/GenBank/DDBJ databases">
        <title>MicrobeNet Type strains.</title>
        <authorList>
            <person name="Nicholson A.C."/>
        </authorList>
    </citation>
    <scope>NUCLEOTIDE SEQUENCE [LARGE SCALE GENOMIC DNA]</scope>
    <source>
        <strain evidence="2 3">ATCC BAA-14</strain>
    </source>
</reference>
<proteinExistence type="predicted"/>
<dbReference type="PANTHER" id="PTHR43798">
    <property type="entry name" value="MONOACYLGLYCEROL LIPASE"/>
    <property type="match status" value="1"/>
</dbReference>
<name>A0A846WUN8_9ACTN</name>
<accession>A0A846WUN8</accession>
<gene>
    <name evidence="2" type="ORF">HGA05_27325</name>
</gene>
<evidence type="ECO:0000313" key="2">
    <source>
        <dbReference type="EMBL" id="NKY05272.1"/>
    </source>
</evidence>
<dbReference type="InterPro" id="IPR029058">
    <property type="entry name" value="AB_hydrolase_fold"/>
</dbReference>